<sequence length="497" mass="53808">MSLLGIDIGTTHCKAGVFREDGKAVRIASRPTRTRQDGLGRYFYDPGELWETAAACIREVLREGTQDVQSIGIASMAESGLLVDSRTGTAKTAFLPWFDSRSMDQAERIGKEADPYERFRITGLRSSYKNGLAKLLWLKEQDPDILNHAVWLSASDYAAFRLTGTMATDYSLAGRTFAFDINKREWDSSWICHFGLNPDLFPAALPAGSRLGCVHSGASAETGLPPGTPVAIAGHDHVCAALAVGAVREGDMYVSAGTAETLVGILPDSELSQREYDSGLSYGLHAVQGQRFWMGGISASGGSVEWLRGLLGDDGLSYQELMGLLESGRKEPTGILYFPYLSGSGAPWPDAGARAAFVGLTKAHGKADLLQAALEGTAYELEAIRRSAEKTGCPPFTRMTTVGGGTRNRRWMQIKADVTGCLMEVPAIEEATLLGASLTAAAGCGIYSDEREAAAAVKPEAFTRYKADPERHKQYLDLYEKGYLALQPALRQFYHTY</sequence>
<accession>A0AA96RDH3</accession>
<evidence type="ECO:0000313" key="7">
    <source>
        <dbReference type="EMBL" id="WNQ09103.1"/>
    </source>
</evidence>
<comment type="similarity">
    <text evidence="1 4">Belongs to the FGGY kinase family.</text>
</comment>
<keyword evidence="8" id="KW-1185">Reference proteome</keyword>
<dbReference type="Gene3D" id="3.30.420.40">
    <property type="match status" value="2"/>
</dbReference>
<reference evidence="7 8" key="1">
    <citation type="submission" date="2022-02" db="EMBL/GenBank/DDBJ databases">
        <title>Paenibacillus sp. MBLB1776 Whole Genome Shotgun Sequencing.</title>
        <authorList>
            <person name="Hwang C.Y."/>
            <person name="Cho E.-S."/>
            <person name="Seo M.-J."/>
        </authorList>
    </citation>
    <scope>NUCLEOTIDE SEQUENCE [LARGE SCALE GENOMIC DNA]</scope>
    <source>
        <strain evidence="7 8">MBLB1776</strain>
    </source>
</reference>
<name>A0AA96RDH3_9BACL</name>
<dbReference type="InterPro" id="IPR018485">
    <property type="entry name" value="FGGY_C"/>
</dbReference>
<evidence type="ECO:0000256" key="2">
    <source>
        <dbReference type="ARBA" id="ARBA00022679"/>
    </source>
</evidence>
<protein>
    <submittedName>
        <fullName evidence="7">FGGY family carbohydrate kinase</fullName>
    </submittedName>
</protein>
<organism evidence="7 8">
    <name type="scientific">Paenibacillus aurantius</name>
    <dbReference type="NCBI Taxonomy" id="2918900"/>
    <lineage>
        <taxon>Bacteria</taxon>
        <taxon>Bacillati</taxon>
        <taxon>Bacillota</taxon>
        <taxon>Bacilli</taxon>
        <taxon>Bacillales</taxon>
        <taxon>Paenibacillaceae</taxon>
        <taxon>Paenibacillus</taxon>
    </lineage>
</organism>
<dbReference type="InterPro" id="IPR000577">
    <property type="entry name" value="Carb_kinase_FGGY"/>
</dbReference>
<proteinExistence type="inferred from homology"/>
<evidence type="ECO:0000256" key="4">
    <source>
        <dbReference type="RuleBase" id="RU003733"/>
    </source>
</evidence>
<dbReference type="GO" id="GO:0016773">
    <property type="term" value="F:phosphotransferase activity, alcohol group as acceptor"/>
    <property type="evidence" value="ECO:0007669"/>
    <property type="project" value="InterPro"/>
</dbReference>
<keyword evidence="3 4" id="KW-0418">Kinase</keyword>
<feature type="domain" description="Carbohydrate kinase FGGY C-terminal" evidence="6">
    <location>
        <begin position="252"/>
        <end position="442"/>
    </location>
</feature>
<dbReference type="RefSeq" id="WP_315602870.1">
    <property type="nucleotide sequence ID" value="NZ_CP130318.1"/>
</dbReference>
<dbReference type="InterPro" id="IPR043129">
    <property type="entry name" value="ATPase_NBD"/>
</dbReference>
<keyword evidence="2 4" id="KW-0808">Transferase</keyword>
<evidence type="ECO:0000313" key="8">
    <source>
        <dbReference type="Proteomes" id="UP001305702"/>
    </source>
</evidence>
<dbReference type="AlphaFoldDB" id="A0AA96RDH3"/>
<dbReference type="Pfam" id="PF02782">
    <property type="entry name" value="FGGY_C"/>
    <property type="match status" value="1"/>
</dbReference>
<evidence type="ECO:0000259" key="6">
    <source>
        <dbReference type="Pfam" id="PF02782"/>
    </source>
</evidence>
<dbReference type="CDD" id="cd07773">
    <property type="entry name" value="ASKHA_NBD_FGGY_FK"/>
    <property type="match status" value="1"/>
</dbReference>
<dbReference type="GO" id="GO:0005975">
    <property type="term" value="P:carbohydrate metabolic process"/>
    <property type="evidence" value="ECO:0007669"/>
    <property type="project" value="InterPro"/>
</dbReference>
<dbReference type="GO" id="GO:0016301">
    <property type="term" value="F:kinase activity"/>
    <property type="evidence" value="ECO:0007669"/>
    <property type="project" value="UniProtKB-KW"/>
</dbReference>
<dbReference type="PIRSF" id="PIRSF000538">
    <property type="entry name" value="GlpK"/>
    <property type="match status" value="1"/>
</dbReference>
<dbReference type="PROSITE" id="PS00445">
    <property type="entry name" value="FGGY_KINASES_2"/>
    <property type="match status" value="1"/>
</dbReference>
<dbReference type="PANTHER" id="PTHR43095">
    <property type="entry name" value="SUGAR KINASE"/>
    <property type="match status" value="1"/>
</dbReference>
<dbReference type="EMBL" id="CP130318">
    <property type="protein sequence ID" value="WNQ09103.1"/>
    <property type="molecule type" value="Genomic_DNA"/>
</dbReference>
<gene>
    <name evidence="7" type="ORF">MJA45_15760</name>
</gene>
<dbReference type="PANTHER" id="PTHR43095:SF5">
    <property type="entry name" value="XYLULOSE KINASE"/>
    <property type="match status" value="1"/>
</dbReference>
<dbReference type="Proteomes" id="UP001305702">
    <property type="component" value="Chromosome"/>
</dbReference>
<feature type="domain" description="Carbohydrate kinase FGGY N-terminal" evidence="5">
    <location>
        <begin position="3"/>
        <end position="242"/>
    </location>
</feature>
<dbReference type="InterPro" id="IPR050406">
    <property type="entry name" value="FGGY_Carb_Kinase"/>
</dbReference>
<dbReference type="InterPro" id="IPR018483">
    <property type="entry name" value="Carb_kinase_FGGY_CS"/>
</dbReference>
<dbReference type="Pfam" id="PF00370">
    <property type="entry name" value="FGGY_N"/>
    <property type="match status" value="1"/>
</dbReference>
<dbReference type="InterPro" id="IPR018484">
    <property type="entry name" value="FGGY_N"/>
</dbReference>
<evidence type="ECO:0000256" key="3">
    <source>
        <dbReference type="ARBA" id="ARBA00022777"/>
    </source>
</evidence>
<evidence type="ECO:0000256" key="1">
    <source>
        <dbReference type="ARBA" id="ARBA00009156"/>
    </source>
</evidence>
<dbReference type="SUPFAM" id="SSF53067">
    <property type="entry name" value="Actin-like ATPase domain"/>
    <property type="match status" value="2"/>
</dbReference>
<evidence type="ECO:0000259" key="5">
    <source>
        <dbReference type="Pfam" id="PF00370"/>
    </source>
</evidence>
<dbReference type="KEGG" id="paun:MJA45_15760"/>